<accession>A0AAV4AL20</accession>
<dbReference type="AlphaFoldDB" id="A0AAV4AL20"/>
<dbReference type="Proteomes" id="UP000735302">
    <property type="component" value="Unassembled WGS sequence"/>
</dbReference>
<evidence type="ECO:0000313" key="1">
    <source>
        <dbReference type="EMBL" id="GFO08434.1"/>
    </source>
</evidence>
<evidence type="ECO:0000313" key="2">
    <source>
        <dbReference type="Proteomes" id="UP000735302"/>
    </source>
</evidence>
<keyword evidence="2" id="KW-1185">Reference proteome</keyword>
<gene>
    <name evidence="1" type="ORF">PoB_003493900</name>
</gene>
<reference evidence="1 2" key="1">
    <citation type="journal article" date="2021" name="Elife">
        <title>Chloroplast acquisition without the gene transfer in kleptoplastic sea slugs, Plakobranchus ocellatus.</title>
        <authorList>
            <person name="Maeda T."/>
            <person name="Takahashi S."/>
            <person name="Yoshida T."/>
            <person name="Shimamura S."/>
            <person name="Takaki Y."/>
            <person name="Nagai Y."/>
            <person name="Toyoda A."/>
            <person name="Suzuki Y."/>
            <person name="Arimoto A."/>
            <person name="Ishii H."/>
            <person name="Satoh N."/>
            <person name="Nishiyama T."/>
            <person name="Hasebe M."/>
            <person name="Maruyama T."/>
            <person name="Minagawa J."/>
            <person name="Obokata J."/>
            <person name="Shigenobu S."/>
        </authorList>
    </citation>
    <scope>NUCLEOTIDE SEQUENCE [LARGE SCALE GENOMIC DNA]</scope>
</reference>
<dbReference type="EMBL" id="BLXT01003952">
    <property type="protein sequence ID" value="GFO08434.1"/>
    <property type="molecule type" value="Genomic_DNA"/>
</dbReference>
<organism evidence="1 2">
    <name type="scientific">Plakobranchus ocellatus</name>
    <dbReference type="NCBI Taxonomy" id="259542"/>
    <lineage>
        <taxon>Eukaryota</taxon>
        <taxon>Metazoa</taxon>
        <taxon>Spiralia</taxon>
        <taxon>Lophotrochozoa</taxon>
        <taxon>Mollusca</taxon>
        <taxon>Gastropoda</taxon>
        <taxon>Heterobranchia</taxon>
        <taxon>Euthyneura</taxon>
        <taxon>Panpulmonata</taxon>
        <taxon>Sacoglossa</taxon>
        <taxon>Placobranchoidea</taxon>
        <taxon>Plakobranchidae</taxon>
        <taxon>Plakobranchus</taxon>
    </lineage>
</organism>
<proteinExistence type="predicted"/>
<protein>
    <submittedName>
        <fullName evidence="1">Transcription factor hes-1</fullName>
    </submittedName>
</protein>
<name>A0AAV4AL20_9GAST</name>
<comment type="caution">
    <text evidence="1">The sequence shown here is derived from an EMBL/GenBank/DDBJ whole genome shotgun (WGS) entry which is preliminary data.</text>
</comment>
<sequence length="85" mass="9494">MRPTSGAHSSTMKRCRSIRLSPNLTKVNTSFGGFVRPGCRWRGGFERKRTAGLVWFLHVANLQQVISGFQALVRLGCGWWGSNTL</sequence>